<sequence>MLKVRGAIRARAEEFLKVLAEVEQSLSRCSDETTRLARALALLELAYLPLRPEMCPFCVEYADERCSECGYAETHGGICNSDSSRFVQLSDAIMNLGAAVKFSDPDGIAEENIQSSISSARMATDALLSELGRLDASGLMRAKALYIKEILRALPVRGALDQLRQICISRAELYW</sequence>
<evidence type="ECO:0000313" key="2">
    <source>
        <dbReference type="Proteomes" id="UP000000674"/>
    </source>
</evidence>
<dbReference type="OrthoDB" id="386746at2157"/>
<organism evidence="1 2">
    <name type="scientific">Methanothrix thermoacetophila (strain DSM 6194 / JCM 14653 / NBRC 101360 / PT)</name>
    <name type="common">Methanosaeta thermophila</name>
    <dbReference type="NCBI Taxonomy" id="349307"/>
    <lineage>
        <taxon>Archaea</taxon>
        <taxon>Methanobacteriati</taxon>
        <taxon>Methanobacteriota</taxon>
        <taxon>Stenosarchaea group</taxon>
        <taxon>Methanomicrobia</taxon>
        <taxon>Methanotrichales</taxon>
        <taxon>Methanotrichaceae</taxon>
        <taxon>Methanothrix</taxon>
    </lineage>
</organism>
<dbReference type="STRING" id="349307.Mthe_1406"/>
<dbReference type="AlphaFoldDB" id="A0B907"/>
<dbReference type="HOGENOM" id="CLU_1529259_0_0_2"/>
<proteinExistence type="predicted"/>
<evidence type="ECO:0000313" key="1">
    <source>
        <dbReference type="EMBL" id="ABK15181.1"/>
    </source>
</evidence>
<reference evidence="1 2" key="1">
    <citation type="submission" date="2006-10" db="EMBL/GenBank/DDBJ databases">
        <title>Complete sequence of Methanosaeta thermophila PT.</title>
        <authorList>
            <consortium name="US DOE Joint Genome Institute"/>
            <person name="Copeland A."/>
            <person name="Lucas S."/>
            <person name="Lapidus A."/>
            <person name="Barry K."/>
            <person name="Detter J.C."/>
            <person name="Glavina del Rio T."/>
            <person name="Hammon N."/>
            <person name="Israni S."/>
            <person name="Pitluck S."/>
            <person name="Chain P."/>
            <person name="Malfatti S."/>
            <person name="Shin M."/>
            <person name="Vergez L."/>
            <person name="Schmutz J."/>
            <person name="Larimer F."/>
            <person name="Land M."/>
            <person name="Hauser L."/>
            <person name="Kyrpides N."/>
            <person name="Kim E."/>
            <person name="Smith K.S."/>
            <person name="Ingram-Smith C."/>
            <person name="Richardson P."/>
        </authorList>
    </citation>
    <scope>NUCLEOTIDE SEQUENCE [LARGE SCALE GENOMIC DNA]</scope>
    <source>
        <strain evidence="2">DSM 6194 / JCM 14653 / NBRC 101360 / PT</strain>
    </source>
</reference>
<dbReference type="RefSeq" id="WP_011696573.1">
    <property type="nucleotide sequence ID" value="NC_008553.1"/>
</dbReference>
<keyword evidence="2" id="KW-1185">Reference proteome</keyword>
<dbReference type="KEGG" id="mtp:Mthe_1406"/>
<accession>A0B907</accession>
<protein>
    <submittedName>
        <fullName evidence="1">Uncharacterized protein</fullName>
    </submittedName>
</protein>
<dbReference type="Proteomes" id="UP000000674">
    <property type="component" value="Chromosome"/>
</dbReference>
<name>A0B907_METTP</name>
<gene>
    <name evidence="1" type="ordered locus">Mthe_1406</name>
</gene>
<dbReference type="GeneID" id="4463029"/>
<dbReference type="EMBL" id="CP000477">
    <property type="protein sequence ID" value="ABK15181.1"/>
    <property type="molecule type" value="Genomic_DNA"/>
</dbReference>